<dbReference type="Pfam" id="PF07715">
    <property type="entry name" value="Plug"/>
    <property type="match status" value="1"/>
</dbReference>
<sequence>MENALPGPQGVENVRAYPVIPLSKHSFIGSLKLCKSMHLKLLCTSLPEGINKKMRVMKLTAILLLSVCMCVSAKTVSQTVTLSEKNAPLDKVFREIKKQTGYTFVYTAKQLAKATPVTLTVRNSNIREVLDICFRNQPLIYTLMDDMVIVKEKAVSGAIAMATEAAAKPPVKVKGSVKDASGAPLIAATVVIKGTQKGVLTDEKGNFQIDAEPNAVLVISLLGFQSKEVTVAQEEISVVLEPKQSDLEQVVVVGYGVQKKVNLTGAVATVNSKQLENRPVTSVSNALQGTMAGVAVTAASSGQPGKDGGTIRVRGIGTLNNSNAMVMVDGVISSMNNVNPDDIETISVLKDAASAAIYGSRAANGVILITTKKGKKGAPQIVFNTYVGKQNATALPDFLPSWQAATLYNQALKNEGKPVRYTDAEIGKFRDGSDPFNYPNTDWLDIAYRGNGIQQNYYLGVSGGTDKGQYSFSLGMYDQNGIMEETNAKRYTTRFNISQNLTDRLKVYGNLAYTYSITKEPQASYPGVPDFTQIIRQFNRISPIIPYQYANGHYGSIGDGNPAAWLESPSYGRENYADLLGNVGADLEIVKGLHFKPSMAYTMRAGQTKSFVADIQYYNAAGEKTFYQGPNSVTDENTTTNVVTFQHLLEYGHNFGKHNFKVLGGYFQEYTKYTWDEGYRKNLLNNELSNVNLGSTDGQRAGGYSYEAALRSFFGRLNYDYDGKYLFEANVRRDGSSRFKPDNRWGTFPSFSAGWNIDREDFFTPVKSVVSNLKLRGGWGQLGNQTLTGFDDVNFPTYPYYPYIPTVSGSQNYALGGTSAIIAAGVAPMNGANNDIKWETTTETNVGIDAGFLGGKFTLTADWFKKRTADILIAVPVGAVYGLNPPTQNAGIVENKGWEFTAGYNDSKGDFSWNATANAAIIDNQIVEYISEGPSGYTIKQEGLPINALWGYIAEGIFQTKEEIAGHAKQSANTQPGDLKYKDLNGDKVIDTKDKQYLGNYYPKVTYGLNLGGSWKNVDVMVFFQGAAGVKTYIDAGKLGTISTSSGKPTSALLNTWTDANTSASLPRVLSTQQQNDPSSMPSSFWVKNASYMRLKNLQIGYTIPQGLLDRIGIKKARVFYSGQNILTFSGLYDWIDPEAPSTSSIYYYPQVKVNTVGLNVTF</sequence>
<dbReference type="InterPro" id="IPR039426">
    <property type="entry name" value="TonB-dep_rcpt-like"/>
</dbReference>
<dbReference type="EMBL" id="RMBX01000014">
    <property type="protein sequence ID" value="RPD38604.1"/>
    <property type="molecule type" value="Genomic_DNA"/>
</dbReference>
<keyword evidence="5 7" id="KW-0472">Membrane</keyword>
<dbReference type="Gene3D" id="2.60.40.1120">
    <property type="entry name" value="Carboxypeptidase-like, regulatory domain"/>
    <property type="match status" value="1"/>
</dbReference>
<dbReference type="InterPro" id="IPR012910">
    <property type="entry name" value="Plug_dom"/>
</dbReference>
<name>A0A3N4M5M9_9BACT</name>
<dbReference type="SUPFAM" id="SSF49464">
    <property type="entry name" value="Carboxypeptidase regulatory domain-like"/>
    <property type="match status" value="1"/>
</dbReference>
<feature type="domain" description="TonB-dependent receptor plug" evidence="8">
    <location>
        <begin position="260"/>
        <end position="366"/>
    </location>
</feature>
<protein>
    <submittedName>
        <fullName evidence="9">SusC/RagA family TonB-linked outer membrane protein</fullName>
    </submittedName>
</protein>
<dbReference type="InterPro" id="IPR023997">
    <property type="entry name" value="TonB-dep_OMP_SusC/RagA_CS"/>
</dbReference>
<proteinExistence type="inferred from homology"/>
<evidence type="ECO:0000313" key="10">
    <source>
        <dbReference type="Proteomes" id="UP000279089"/>
    </source>
</evidence>
<evidence type="ECO:0000259" key="8">
    <source>
        <dbReference type="Pfam" id="PF07715"/>
    </source>
</evidence>
<evidence type="ECO:0000256" key="2">
    <source>
        <dbReference type="ARBA" id="ARBA00022448"/>
    </source>
</evidence>
<evidence type="ECO:0000256" key="7">
    <source>
        <dbReference type="PROSITE-ProRule" id="PRU01360"/>
    </source>
</evidence>
<comment type="caution">
    <text evidence="9">The sequence shown here is derived from an EMBL/GenBank/DDBJ whole genome shotgun (WGS) entry which is preliminary data.</text>
</comment>
<keyword evidence="2 7" id="KW-0813">Transport</keyword>
<dbReference type="Gene3D" id="2.40.170.20">
    <property type="entry name" value="TonB-dependent receptor, beta-barrel domain"/>
    <property type="match status" value="1"/>
</dbReference>
<dbReference type="SUPFAM" id="SSF56935">
    <property type="entry name" value="Porins"/>
    <property type="match status" value="1"/>
</dbReference>
<keyword evidence="6 7" id="KW-0998">Cell outer membrane</keyword>
<dbReference type="PROSITE" id="PS52016">
    <property type="entry name" value="TONB_DEPENDENT_REC_3"/>
    <property type="match status" value="1"/>
</dbReference>
<keyword evidence="4 7" id="KW-0812">Transmembrane</keyword>
<keyword evidence="10" id="KW-1185">Reference proteome</keyword>
<evidence type="ECO:0000256" key="3">
    <source>
        <dbReference type="ARBA" id="ARBA00022452"/>
    </source>
</evidence>
<evidence type="ECO:0000256" key="5">
    <source>
        <dbReference type="ARBA" id="ARBA00023136"/>
    </source>
</evidence>
<dbReference type="Pfam" id="PF13715">
    <property type="entry name" value="CarbopepD_reg_2"/>
    <property type="match status" value="1"/>
</dbReference>
<gene>
    <name evidence="9" type="ORF">EG028_23090</name>
</gene>
<accession>A0A3N4M5M9</accession>
<evidence type="ECO:0000256" key="4">
    <source>
        <dbReference type="ARBA" id="ARBA00022692"/>
    </source>
</evidence>
<evidence type="ECO:0000256" key="1">
    <source>
        <dbReference type="ARBA" id="ARBA00004571"/>
    </source>
</evidence>
<dbReference type="InterPro" id="IPR037066">
    <property type="entry name" value="Plug_dom_sf"/>
</dbReference>
<dbReference type="InterPro" id="IPR036942">
    <property type="entry name" value="Beta-barrel_TonB_sf"/>
</dbReference>
<keyword evidence="3 7" id="KW-1134">Transmembrane beta strand</keyword>
<dbReference type="FunFam" id="2.170.130.10:FF:000003">
    <property type="entry name" value="SusC/RagA family TonB-linked outer membrane protein"/>
    <property type="match status" value="1"/>
</dbReference>
<reference evidence="10" key="1">
    <citation type="submission" date="2018-11" db="EMBL/GenBank/DDBJ databases">
        <title>Chitinophaga lutea sp.nov., isolate from arsenic contaminated soil.</title>
        <authorList>
            <person name="Zong Y."/>
        </authorList>
    </citation>
    <scope>NUCLEOTIDE SEQUENCE [LARGE SCALE GENOMIC DNA]</scope>
    <source>
        <strain evidence="10">YLT18</strain>
    </source>
</reference>
<dbReference type="NCBIfam" id="TIGR04056">
    <property type="entry name" value="OMP_RagA_SusC"/>
    <property type="match status" value="1"/>
</dbReference>
<evidence type="ECO:0000313" key="9">
    <source>
        <dbReference type="EMBL" id="RPD38604.1"/>
    </source>
</evidence>
<dbReference type="Gene3D" id="2.170.130.10">
    <property type="entry name" value="TonB-dependent receptor, plug domain"/>
    <property type="match status" value="1"/>
</dbReference>
<dbReference type="InterPro" id="IPR008969">
    <property type="entry name" value="CarboxyPept-like_regulatory"/>
</dbReference>
<dbReference type="GO" id="GO:0009279">
    <property type="term" value="C:cell outer membrane"/>
    <property type="evidence" value="ECO:0007669"/>
    <property type="project" value="UniProtKB-SubCell"/>
</dbReference>
<dbReference type="OrthoDB" id="899266at2"/>
<dbReference type="InterPro" id="IPR023996">
    <property type="entry name" value="TonB-dep_OMP_SusC/RagA"/>
</dbReference>
<dbReference type="Proteomes" id="UP000279089">
    <property type="component" value="Unassembled WGS sequence"/>
</dbReference>
<dbReference type="NCBIfam" id="TIGR04057">
    <property type="entry name" value="SusC_RagA_signa"/>
    <property type="match status" value="1"/>
</dbReference>
<dbReference type="AlphaFoldDB" id="A0A3N4M5M9"/>
<evidence type="ECO:0000256" key="6">
    <source>
        <dbReference type="ARBA" id="ARBA00023237"/>
    </source>
</evidence>
<comment type="subcellular location">
    <subcellularLocation>
        <location evidence="1 7">Cell outer membrane</location>
        <topology evidence="1 7">Multi-pass membrane protein</topology>
    </subcellularLocation>
</comment>
<comment type="similarity">
    <text evidence="7">Belongs to the TonB-dependent receptor family.</text>
</comment>
<organism evidence="9 10">
    <name type="scientific">Chitinophaga barathri</name>
    <dbReference type="NCBI Taxonomy" id="1647451"/>
    <lineage>
        <taxon>Bacteria</taxon>
        <taxon>Pseudomonadati</taxon>
        <taxon>Bacteroidota</taxon>
        <taxon>Chitinophagia</taxon>
        <taxon>Chitinophagales</taxon>
        <taxon>Chitinophagaceae</taxon>
        <taxon>Chitinophaga</taxon>
    </lineage>
</organism>